<gene>
    <name evidence="2" type="ORF">A2918_03225</name>
</gene>
<dbReference type="CDD" id="cd19086">
    <property type="entry name" value="AKR_AKR11C1"/>
    <property type="match status" value="1"/>
</dbReference>
<dbReference type="InterPro" id="IPR053135">
    <property type="entry name" value="AKR2_Oxidoreductase"/>
</dbReference>
<dbReference type="EMBL" id="MGKI01000014">
    <property type="protein sequence ID" value="OGN22144.1"/>
    <property type="molecule type" value="Genomic_DNA"/>
</dbReference>
<dbReference type="PANTHER" id="PTHR43312">
    <property type="entry name" value="D-THREO-ALDOSE 1-DEHYDROGENASE"/>
    <property type="match status" value="1"/>
</dbReference>
<evidence type="ECO:0000259" key="1">
    <source>
        <dbReference type="Pfam" id="PF00248"/>
    </source>
</evidence>
<dbReference type="InterPro" id="IPR023210">
    <property type="entry name" value="NADP_OxRdtase_dom"/>
</dbReference>
<comment type="caution">
    <text evidence="2">The sequence shown here is derived from an EMBL/GenBank/DDBJ whole genome shotgun (WGS) entry which is preliminary data.</text>
</comment>
<protein>
    <recommendedName>
        <fullName evidence="1">NADP-dependent oxidoreductase domain-containing protein</fullName>
    </recommendedName>
</protein>
<dbReference type="Proteomes" id="UP000178227">
    <property type="component" value="Unassembled WGS sequence"/>
</dbReference>
<dbReference type="SUPFAM" id="SSF51430">
    <property type="entry name" value="NAD(P)-linked oxidoreductase"/>
    <property type="match status" value="1"/>
</dbReference>
<accession>A0A1F8G9V4</accession>
<dbReference type="AlphaFoldDB" id="A0A1F8G9V4"/>
<dbReference type="Pfam" id="PF00248">
    <property type="entry name" value="Aldo_ket_red"/>
    <property type="match status" value="1"/>
</dbReference>
<sequence>MKYRKLGEIMVSEIGFGTWGIGGLTEGASSYGPTDDSVSKLAIRTALGRGINFFETSELYGNGHSEELLGEVMRQDNCRDSAVIATKGGLTKYHGDRDLSIKGLRNSLTGSLRRLKTNYVDLYQLHDPPIEMIDKEVIDTLQELRKEGLIKEFGLSLKSPKDGARAIALGFKILQINFNLVDQRAWDCGLLDEAKRREVKLIARTPFCFGFLTGKITSLNFHARDHRSSWPKAQLEKWLEAAEMFDRINENKDRGLNVLALKFCLISEVFSSVIPGIQTPDEALENAAASQWPDLTPEEIKAIRNIYQKNNFHITAT</sequence>
<dbReference type="Gene3D" id="3.20.20.100">
    <property type="entry name" value="NADP-dependent oxidoreductase domain"/>
    <property type="match status" value="1"/>
</dbReference>
<dbReference type="InterPro" id="IPR036812">
    <property type="entry name" value="NAD(P)_OxRdtase_dom_sf"/>
</dbReference>
<name>A0A1F8G9V4_9BACT</name>
<evidence type="ECO:0000313" key="2">
    <source>
        <dbReference type="EMBL" id="OGN22144.1"/>
    </source>
</evidence>
<evidence type="ECO:0000313" key="3">
    <source>
        <dbReference type="Proteomes" id="UP000178227"/>
    </source>
</evidence>
<dbReference type="PANTHER" id="PTHR43312:SF1">
    <property type="entry name" value="NADP-DEPENDENT OXIDOREDUCTASE DOMAIN-CONTAINING PROTEIN"/>
    <property type="match status" value="1"/>
</dbReference>
<organism evidence="2 3">
    <name type="scientific">Candidatus Yanofskybacteria bacterium RIFCSPLOWO2_01_FULL_42_49</name>
    <dbReference type="NCBI Taxonomy" id="1802694"/>
    <lineage>
        <taxon>Bacteria</taxon>
        <taxon>Candidatus Yanofskyibacteriota</taxon>
    </lineage>
</organism>
<proteinExistence type="predicted"/>
<feature type="domain" description="NADP-dependent oxidoreductase" evidence="1">
    <location>
        <begin position="13"/>
        <end position="307"/>
    </location>
</feature>
<reference evidence="2 3" key="1">
    <citation type="journal article" date="2016" name="Nat. Commun.">
        <title>Thousands of microbial genomes shed light on interconnected biogeochemical processes in an aquifer system.</title>
        <authorList>
            <person name="Anantharaman K."/>
            <person name="Brown C.T."/>
            <person name="Hug L.A."/>
            <person name="Sharon I."/>
            <person name="Castelle C.J."/>
            <person name="Probst A.J."/>
            <person name="Thomas B.C."/>
            <person name="Singh A."/>
            <person name="Wilkins M.J."/>
            <person name="Karaoz U."/>
            <person name="Brodie E.L."/>
            <person name="Williams K.H."/>
            <person name="Hubbard S.S."/>
            <person name="Banfield J.F."/>
        </authorList>
    </citation>
    <scope>NUCLEOTIDE SEQUENCE [LARGE SCALE GENOMIC DNA]</scope>
</reference>
<dbReference type="STRING" id="1802694.A2918_03225"/>